<dbReference type="PROSITE" id="PS00211">
    <property type="entry name" value="ABC_TRANSPORTER_1"/>
    <property type="match status" value="1"/>
</dbReference>
<dbReference type="Pfam" id="PF08402">
    <property type="entry name" value="TOBE_2"/>
    <property type="match status" value="1"/>
</dbReference>
<keyword evidence="6" id="KW-1185">Reference proteome</keyword>
<evidence type="ECO:0000259" key="4">
    <source>
        <dbReference type="PROSITE" id="PS50893"/>
    </source>
</evidence>
<dbReference type="InterPro" id="IPR050093">
    <property type="entry name" value="ABC_SmlMolc_Importer"/>
</dbReference>
<dbReference type="InterPro" id="IPR008995">
    <property type="entry name" value="Mo/tungstate-bd_C_term_dom"/>
</dbReference>
<dbReference type="GO" id="GO:0015697">
    <property type="term" value="P:quaternary ammonium group transport"/>
    <property type="evidence" value="ECO:0007669"/>
    <property type="project" value="UniProtKB-ARBA"/>
</dbReference>
<accession>A0A2N7UD76</accession>
<dbReference type="SMART" id="SM00382">
    <property type="entry name" value="AAA"/>
    <property type="match status" value="1"/>
</dbReference>
<evidence type="ECO:0000256" key="2">
    <source>
        <dbReference type="ARBA" id="ARBA00022741"/>
    </source>
</evidence>
<name>A0A2N7UD76_9GAMM</name>
<dbReference type="EMBL" id="PNRG01000033">
    <property type="protein sequence ID" value="PMR78341.1"/>
    <property type="molecule type" value="Genomic_DNA"/>
</dbReference>
<dbReference type="InterPro" id="IPR003593">
    <property type="entry name" value="AAA+_ATPase"/>
</dbReference>
<proteinExistence type="predicted"/>
<dbReference type="Proteomes" id="UP000235547">
    <property type="component" value="Unassembled WGS sequence"/>
</dbReference>
<dbReference type="SUPFAM" id="SSF50331">
    <property type="entry name" value="MOP-like"/>
    <property type="match status" value="1"/>
</dbReference>
<protein>
    <submittedName>
        <fullName evidence="5">ABC transporter ATP-binding protein</fullName>
    </submittedName>
</protein>
<dbReference type="Gene3D" id="2.40.50.100">
    <property type="match status" value="1"/>
</dbReference>
<dbReference type="GO" id="GO:0005524">
    <property type="term" value="F:ATP binding"/>
    <property type="evidence" value="ECO:0007669"/>
    <property type="project" value="UniProtKB-KW"/>
</dbReference>
<dbReference type="GO" id="GO:0016887">
    <property type="term" value="F:ATP hydrolysis activity"/>
    <property type="evidence" value="ECO:0007669"/>
    <property type="project" value="InterPro"/>
</dbReference>
<gene>
    <name evidence="5" type="ORF">C1H70_16415</name>
</gene>
<dbReference type="SUPFAM" id="SSF52540">
    <property type="entry name" value="P-loop containing nucleoside triphosphate hydrolases"/>
    <property type="match status" value="1"/>
</dbReference>
<dbReference type="FunFam" id="3.40.50.300:FF:000425">
    <property type="entry name" value="Probable ABC transporter, ATP-binding subunit"/>
    <property type="match status" value="1"/>
</dbReference>
<dbReference type="GO" id="GO:0043190">
    <property type="term" value="C:ATP-binding cassette (ABC) transporter complex"/>
    <property type="evidence" value="ECO:0007669"/>
    <property type="project" value="InterPro"/>
</dbReference>
<dbReference type="Gene3D" id="3.40.50.300">
    <property type="entry name" value="P-loop containing nucleotide triphosphate hydrolases"/>
    <property type="match status" value="1"/>
</dbReference>
<evidence type="ECO:0000313" key="5">
    <source>
        <dbReference type="EMBL" id="PMR78341.1"/>
    </source>
</evidence>
<feature type="domain" description="ABC transporter" evidence="4">
    <location>
        <begin position="5"/>
        <end position="235"/>
    </location>
</feature>
<dbReference type="RefSeq" id="WP_102589404.1">
    <property type="nucleotide sequence ID" value="NZ_BNAE01000001.1"/>
</dbReference>
<evidence type="ECO:0000313" key="6">
    <source>
        <dbReference type="Proteomes" id="UP000235547"/>
    </source>
</evidence>
<keyword evidence="2" id="KW-0547">Nucleotide-binding</keyword>
<keyword evidence="1" id="KW-0813">Transport</keyword>
<dbReference type="AlphaFoldDB" id="A0A2N7UD76"/>
<reference evidence="5 6" key="1">
    <citation type="submission" date="2018-01" db="EMBL/GenBank/DDBJ databases">
        <title>Halomonas endophytica sp. nov., isolated from storage liquid in the stems of Populus euphratica.</title>
        <authorList>
            <person name="Chen C."/>
        </authorList>
    </citation>
    <scope>NUCLEOTIDE SEQUENCE [LARGE SCALE GENOMIC DNA]</scope>
    <source>
        <strain evidence="5 6">BZ-SZ-XJ27</strain>
    </source>
</reference>
<evidence type="ECO:0000256" key="1">
    <source>
        <dbReference type="ARBA" id="ARBA00022448"/>
    </source>
</evidence>
<dbReference type="PROSITE" id="PS50893">
    <property type="entry name" value="ABC_TRANSPORTER_2"/>
    <property type="match status" value="1"/>
</dbReference>
<dbReference type="Pfam" id="PF00005">
    <property type="entry name" value="ABC_tran"/>
    <property type="match status" value="1"/>
</dbReference>
<sequence length="387" mass="41877">MDGSVRLDEVVMRFGDFTAIDKTTLEIGSGEFFSFLGPSGCGKTTLLNIISGFLVPSEGQVFIGGEPVAGVPVNRRPTAMIFQNLALFPLMTVFENIEFGLEVRGVDKRKRREVSERLLSLVALEGSGSKKVTELSGGQKQRIAIARALAVEPRVLLLDEPLSALDLKLRQHMRAELKAIQRKTGITFIYITHDQGEALTMSDRVAVMSAGRIQQVAEPRTLYRSPKTGFVAAFVGENNRIETRVIDRDGACVRLDGGALGQLAGRAGEGSTLANGEATALFVRPEYLRPVSEADACPKFAVTIEAVHFEGAWVMLETRLDASGELLRVQLGTELSRRHVEELVPGKSVWFGYDPEDAVVLPDDGGPVVDEATGEVVEASRSGAAHV</sequence>
<keyword evidence="3 5" id="KW-0067">ATP-binding</keyword>
<evidence type="ECO:0000256" key="3">
    <source>
        <dbReference type="ARBA" id="ARBA00022840"/>
    </source>
</evidence>
<comment type="caution">
    <text evidence="5">The sequence shown here is derived from an EMBL/GenBank/DDBJ whole genome shotgun (WGS) entry which is preliminary data.</text>
</comment>
<dbReference type="OrthoDB" id="9802264at2"/>
<dbReference type="GO" id="GO:0022857">
    <property type="term" value="F:transmembrane transporter activity"/>
    <property type="evidence" value="ECO:0007669"/>
    <property type="project" value="InterPro"/>
</dbReference>
<dbReference type="InterPro" id="IPR003439">
    <property type="entry name" value="ABC_transporter-like_ATP-bd"/>
</dbReference>
<dbReference type="InterPro" id="IPR027417">
    <property type="entry name" value="P-loop_NTPase"/>
</dbReference>
<dbReference type="PANTHER" id="PTHR42781">
    <property type="entry name" value="SPERMIDINE/PUTRESCINE IMPORT ATP-BINDING PROTEIN POTA"/>
    <property type="match status" value="1"/>
</dbReference>
<organism evidence="5 6">
    <name type="scientific">Halomonas urumqiensis</name>
    <dbReference type="NCBI Taxonomy" id="1684789"/>
    <lineage>
        <taxon>Bacteria</taxon>
        <taxon>Pseudomonadati</taxon>
        <taxon>Pseudomonadota</taxon>
        <taxon>Gammaproteobacteria</taxon>
        <taxon>Oceanospirillales</taxon>
        <taxon>Halomonadaceae</taxon>
        <taxon>Halomonas</taxon>
    </lineage>
</organism>
<dbReference type="PANTHER" id="PTHR42781:SF4">
    <property type="entry name" value="SPERMIDINE_PUTRESCINE IMPORT ATP-BINDING PROTEIN POTA"/>
    <property type="match status" value="1"/>
</dbReference>
<dbReference type="InterPro" id="IPR017871">
    <property type="entry name" value="ABC_transporter-like_CS"/>
</dbReference>
<dbReference type="InterPro" id="IPR013611">
    <property type="entry name" value="Transp-assoc_OB_typ2"/>
</dbReference>